<comment type="caution">
    <text evidence="1">The sequence shown here is derived from an EMBL/GenBank/DDBJ whole genome shotgun (WGS) entry which is preliminary data.</text>
</comment>
<feature type="non-terminal residue" evidence="1">
    <location>
        <position position="280"/>
    </location>
</feature>
<organism evidence="1 2">
    <name type="scientific">Thermoproteus sp. AZ2</name>
    <dbReference type="NCBI Taxonomy" id="1609232"/>
    <lineage>
        <taxon>Archaea</taxon>
        <taxon>Thermoproteota</taxon>
        <taxon>Thermoprotei</taxon>
        <taxon>Thermoproteales</taxon>
        <taxon>Thermoproteaceae</taxon>
        <taxon>Thermoproteus</taxon>
    </lineage>
</organism>
<accession>A0ACC6V2Z9</accession>
<sequence>MFELLRLAWGALWERRGRTIGAVVGITIAFTALTFALGLGNAFKQSTLSFFEGLGINNVFLLGQEFTDADVALVRAYAAPYASAVVPISAAPAAVRLPDGRVEEVTLYGVPPSDISYVVPSSAVLEGQGLIGGGLAVVGYYVAFNQNTGQQELYPGYPLVLELNKRSYTLVVSGVMSPEHPGVISTTSGVLVSIDQFRAVTGLNTYQIVIISLRDTRYIDTVQSLLKPLFPNAEVLTLTSLVETVNQFFTGLELFLGLVSGVSTVITALWLYDTMTISAI</sequence>
<evidence type="ECO:0000313" key="2">
    <source>
        <dbReference type="Proteomes" id="UP000033636"/>
    </source>
</evidence>
<name>A0ACC6V2Z9_9CREN</name>
<reference evidence="1" key="1">
    <citation type="submission" date="2024-07" db="EMBL/GenBank/DDBJ databases">
        <title>Metagenome and Metagenome-Assembled Genomes of Archaea from a hot spring from the geothermal field of Los Azufres, Mexico.</title>
        <authorList>
            <person name="Marin-Paredes R."/>
            <person name="Martinez-Romero E."/>
            <person name="Servin-Garciduenas L.E."/>
        </authorList>
    </citation>
    <scope>NUCLEOTIDE SEQUENCE</scope>
</reference>
<proteinExistence type="predicted"/>
<evidence type="ECO:0000313" key="1">
    <source>
        <dbReference type="EMBL" id="MFB6491423.1"/>
    </source>
</evidence>
<protein>
    <submittedName>
        <fullName evidence="1">ABC transporter permease</fullName>
    </submittedName>
</protein>
<dbReference type="Proteomes" id="UP000033636">
    <property type="component" value="Unassembled WGS sequence"/>
</dbReference>
<dbReference type="EMBL" id="JZWT02000033">
    <property type="protein sequence ID" value="MFB6491423.1"/>
    <property type="molecule type" value="Genomic_DNA"/>
</dbReference>
<gene>
    <name evidence="1" type="ORF">TU35_009380</name>
</gene>